<dbReference type="InterPro" id="IPR039976">
    <property type="entry name" value="WIT1/WIT2"/>
</dbReference>
<name>A0A445CZP8_ARAHY</name>
<accession>A0A445CZP8</accession>
<keyword evidence="4" id="KW-1185">Reference proteome</keyword>
<dbReference type="AlphaFoldDB" id="A0A445CZP8"/>
<dbReference type="Proteomes" id="UP000289738">
    <property type="component" value="Chromosome A05"/>
</dbReference>
<dbReference type="PANTHER" id="PTHR35705:SF2">
    <property type="entry name" value="WPP DOMAIN-INTERACTING TAIL-ANCHORED PROTEIN 2"/>
    <property type="match status" value="1"/>
</dbReference>
<sequence length="183" mass="21347">MDESTEKVQEGLCATDADFRKLYSVEGISTKEDDMQEMEIALQALTEIDFRLAYFSEKLMNLHVLYIYLLARENDLEAIDTKDDCILANFFERAMTFDLLSGILDSEVRELDNFMDTLQEEIVDARRKIFSCRHLTEVSHMMEEKLLGCEESMKQFQQQLLELKMQSTQLQKTIAALKDDNFN</sequence>
<comment type="caution">
    <text evidence="3">The sequence shown here is derived from an EMBL/GenBank/DDBJ whole genome shotgun (WGS) entry which is preliminary data.</text>
</comment>
<evidence type="ECO:0000256" key="1">
    <source>
        <dbReference type="SAM" id="Coils"/>
    </source>
</evidence>
<dbReference type="PANTHER" id="PTHR35705">
    <property type="entry name" value="WPP DOMAIN-INTERACTING TAIL-ANCHORED PROTEIN 1"/>
    <property type="match status" value="1"/>
</dbReference>
<dbReference type="EMBL" id="SDMP01000005">
    <property type="protein sequence ID" value="RYR56406.1"/>
    <property type="molecule type" value="Genomic_DNA"/>
</dbReference>
<reference evidence="3 4" key="1">
    <citation type="submission" date="2019-01" db="EMBL/GenBank/DDBJ databases">
        <title>Sequencing of cultivated peanut Arachis hypogaea provides insights into genome evolution and oil improvement.</title>
        <authorList>
            <person name="Chen X."/>
        </authorList>
    </citation>
    <scope>NUCLEOTIDE SEQUENCE [LARGE SCALE GENOMIC DNA]</scope>
    <source>
        <strain evidence="4">cv. Fuhuasheng</strain>
        <tissue evidence="3">Leaves</tissue>
    </source>
</reference>
<evidence type="ECO:0000313" key="4">
    <source>
        <dbReference type="Proteomes" id="UP000289738"/>
    </source>
</evidence>
<dbReference type="Pfam" id="PF26581">
    <property type="entry name" value="WIT1_2_N"/>
    <property type="match status" value="1"/>
</dbReference>
<evidence type="ECO:0000313" key="3">
    <source>
        <dbReference type="EMBL" id="RYR56406.1"/>
    </source>
</evidence>
<keyword evidence="1" id="KW-0175">Coiled coil</keyword>
<organism evidence="3 4">
    <name type="scientific">Arachis hypogaea</name>
    <name type="common">Peanut</name>
    <dbReference type="NCBI Taxonomy" id="3818"/>
    <lineage>
        <taxon>Eukaryota</taxon>
        <taxon>Viridiplantae</taxon>
        <taxon>Streptophyta</taxon>
        <taxon>Embryophyta</taxon>
        <taxon>Tracheophyta</taxon>
        <taxon>Spermatophyta</taxon>
        <taxon>Magnoliopsida</taxon>
        <taxon>eudicotyledons</taxon>
        <taxon>Gunneridae</taxon>
        <taxon>Pentapetalae</taxon>
        <taxon>rosids</taxon>
        <taxon>fabids</taxon>
        <taxon>Fabales</taxon>
        <taxon>Fabaceae</taxon>
        <taxon>Papilionoideae</taxon>
        <taxon>50 kb inversion clade</taxon>
        <taxon>dalbergioids sensu lato</taxon>
        <taxon>Dalbergieae</taxon>
        <taxon>Pterocarpus clade</taxon>
        <taxon>Arachis</taxon>
    </lineage>
</organism>
<dbReference type="InterPro" id="IPR058610">
    <property type="entry name" value="WIT1_2_N"/>
</dbReference>
<feature type="domain" description="WIT1/2 N-terminal helical bundle" evidence="2">
    <location>
        <begin position="39"/>
        <end position="176"/>
    </location>
</feature>
<evidence type="ECO:0000259" key="2">
    <source>
        <dbReference type="Pfam" id="PF26581"/>
    </source>
</evidence>
<protein>
    <recommendedName>
        <fullName evidence="2">WIT1/2 N-terminal helical bundle domain-containing protein</fullName>
    </recommendedName>
</protein>
<gene>
    <name evidence="3" type="ORF">Ahy_A05g022114</name>
</gene>
<feature type="coiled-coil region" evidence="1">
    <location>
        <begin position="153"/>
        <end position="180"/>
    </location>
</feature>
<proteinExistence type="predicted"/>